<evidence type="ECO:0000313" key="1">
    <source>
        <dbReference type="EMBL" id="SJM92580.1"/>
    </source>
</evidence>
<sequence length="860" mass="94241">MPCRHFMPVGKTLLKRQLNKRSANLSLHALMAAALLLPGLIALPAYAGDDEVSFQYGHYQEGKRQLFNAKSQFNPIEVDTLQGNANIKLSERIKFAFNYTQDTWSGATPITTAPVVRQGNRLRVDNDIHSGASPLIGASAGIFDKHFNPVSLSDPANPDSTVIGSDTRLVHTLSYASPETRKQSDFKISYDWDTAAVHIGGGLSIENDYESRFGNVGGRWDFNQKLTSVSASVSYTNSHTQALLDHDAQTYYSSNNSQLDKLIHSDVDANVLIANKTDWSTHLGLTQIINKNALVNFNVGYTYSSGFMENPYKAVTFAFVDPSAVRPDGNYNGTYAVLREQRPDERNQWTENLRYVQHIDGLDAAVHVDYRFFHDDWGINAHTFDVDWVQPLSNGWTITPKFRYYSQSAADFYQPLFLTQQRLPDNGRLDASTLPSNYASDHRLSAYGTLSGGITLSKQFAKGVNFEVGFEYYSHAGALKLGGGGEGSYADFNYYVANAAMKVNLDALASTHSEHSHHTGHSTHGAHAPAGIMFDHILHKAGDVMVGYRYMYANQAGASLHGDSVARDLDIASLGCKNHPCASTPTYMTMHMHMLDLMVAPTDWLTLMLMPQFVDMSMNMREVTGADEDPNPHQHSGGHSTGGIGDTGLYAIGKLFASKGHRINLSLGISVPTGDVGIKLRDAHKLGDVFIHYGMQLGSGTWDFKPALTYTGEADKWSWGAQLSGTKRLASKNTSGFAFGDLFQATAWGGYQLNSWLAASLRGVYSVQGTVKGEFNGAHLGDGGESFDGTPRSWGGTEDATANYGGRFWDVGFGVSASVPSGDLQGNRLSFEWLQPVHDDVNGYQVERDGALSANWSYMF</sequence>
<dbReference type="Pfam" id="PF12094">
    <property type="entry name" value="DUF3570"/>
    <property type="match status" value="1"/>
</dbReference>
<name>A0A1R4H9M8_9GAMM</name>
<evidence type="ECO:0008006" key="3">
    <source>
        <dbReference type="Google" id="ProtNLM"/>
    </source>
</evidence>
<organism evidence="1 2">
    <name type="scientific">Crenothrix polyspora</name>
    <dbReference type="NCBI Taxonomy" id="360316"/>
    <lineage>
        <taxon>Bacteria</taxon>
        <taxon>Pseudomonadati</taxon>
        <taxon>Pseudomonadota</taxon>
        <taxon>Gammaproteobacteria</taxon>
        <taxon>Methylococcales</taxon>
        <taxon>Crenotrichaceae</taxon>
        <taxon>Crenothrix</taxon>
    </lineage>
</organism>
<evidence type="ECO:0000313" key="2">
    <source>
        <dbReference type="Proteomes" id="UP000195667"/>
    </source>
</evidence>
<dbReference type="AlphaFoldDB" id="A0A1R4H9M8"/>
<gene>
    <name evidence="1" type="ORF">CRENPOLYSF1_300035</name>
</gene>
<dbReference type="Proteomes" id="UP000195667">
    <property type="component" value="Unassembled WGS sequence"/>
</dbReference>
<protein>
    <recommendedName>
        <fullName evidence="3">DUF3570 domain-containing protein</fullName>
    </recommendedName>
</protein>
<proteinExistence type="predicted"/>
<keyword evidence="2" id="KW-1185">Reference proteome</keyword>
<accession>A0A1R4H9M8</accession>
<dbReference type="InterPro" id="IPR021953">
    <property type="entry name" value="DUF3570"/>
</dbReference>
<dbReference type="EMBL" id="FUKI01000105">
    <property type="protein sequence ID" value="SJM92580.1"/>
    <property type="molecule type" value="Genomic_DNA"/>
</dbReference>
<reference evidence="2" key="1">
    <citation type="submission" date="2017-02" db="EMBL/GenBank/DDBJ databases">
        <authorList>
            <person name="Daims H."/>
        </authorList>
    </citation>
    <scope>NUCLEOTIDE SEQUENCE [LARGE SCALE GENOMIC DNA]</scope>
</reference>